<dbReference type="KEGG" id="sus:Acid_7176"/>
<dbReference type="EMBL" id="CP000473">
    <property type="protein sequence ID" value="ABJ88087.1"/>
    <property type="molecule type" value="Genomic_DNA"/>
</dbReference>
<protein>
    <submittedName>
        <fullName evidence="1">Uncharacterized protein</fullName>
    </submittedName>
</protein>
<proteinExistence type="predicted"/>
<name>Q01QI3_SOLUE</name>
<dbReference type="AlphaFoldDB" id="Q01QI3"/>
<reference evidence="1" key="1">
    <citation type="submission" date="2006-10" db="EMBL/GenBank/DDBJ databases">
        <title>Complete sequence of Solibacter usitatus Ellin6076.</title>
        <authorList>
            <consortium name="US DOE Joint Genome Institute"/>
            <person name="Copeland A."/>
            <person name="Lucas S."/>
            <person name="Lapidus A."/>
            <person name="Barry K."/>
            <person name="Detter J.C."/>
            <person name="Glavina del Rio T."/>
            <person name="Hammon N."/>
            <person name="Israni S."/>
            <person name="Dalin E."/>
            <person name="Tice H."/>
            <person name="Pitluck S."/>
            <person name="Thompson L.S."/>
            <person name="Brettin T."/>
            <person name="Bruce D."/>
            <person name="Han C."/>
            <person name="Tapia R."/>
            <person name="Gilna P."/>
            <person name="Schmutz J."/>
            <person name="Larimer F."/>
            <person name="Land M."/>
            <person name="Hauser L."/>
            <person name="Kyrpides N."/>
            <person name="Mikhailova N."/>
            <person name="Janssen P.H."/>
            <person name="Kuske C.R."/>
            <person name="Richardson P."/>
        </authorList>
    </citation>
    <scope>NUCLEOTIDE SEQUENCE</scope>
    <source>
        <strain evidence="1">Ellin6076</strain>
    </source>
</reference>
<organism evidence="1">
    <name type="scientific">Solibacter usitatus (strain Ellin6076)</name>
    <dbReference type="NCBI Taxonomy" id="234267"/>
    <lineage>
        <taxon>Bacteria</taxon>
        <taxon>Pseudomonadati</taxon>
        <taxon>Acidobacteriota</taxon>
        <taxon>Terriglobia</taxon>
        <taxon>Bryobacterales</taxon>
        <taxon>Solibacteraceae</taxon>
        <taxon>Candidatus Solibacter</taxon>
    </lineage>
</organism>
<evidence type="ECO:0000313" key="1">
    <source>
        <dbReference type="EMBL" id="ABJ88087.1"/>
    </source>
</evidence>
<sequence length="89" mass="10054">MLAPRTISVYLNNALTPINQVAELDCEATLPEIIREMPDDVNGHFTDLDPDTAHEIEAAFKRVMILNATRVLYTFTYDASTKSFTAHKR</sequence>
<gene>
    <name evidence="1" type="ordered locus">Acid_7176</name>
</gene>
<dbReference type="InParanoid" id="Q01QI3"/>
<accession>Q01QI3</accession>
<dbReference type="HOGENOM" id="CLU_2453026_0_0_0"/>